<dbReference type="PATRIC" id="fig|29423.5.peg.1902"/>
<dbReference type="EMBL" id="LNYP01000029">
    <property type="protein sequence ID" value="KTD38139.1"/>
    <property type="molecule type" value="Genomic_DNA"/>
</dbReference>
<name>A0A0W0X0N4_9GAMM</name>
<evidence type="ECO:0000259" key="1">
    <source>
        <dbReference type="Pfam" id="PF13612"/>
    </source>
</evidence>
<evidence type="ECO:0000313" key="2">
    <source>
        <dbReference type="EMBL" id="KTD38139.1"/>
    </source>
</evidence>
<dbReference type="InterPro" id="IPR025668">
    <property type="entry name" value="Tnp_DDE_dom"/>
</dbReference>
<feature type="domain" description="Transposase DDE" evidence="1">
    <location>
        <begin position="106"/>
        <end position="258"/>
    </location>
</feature>
<accession>A0A0W0X0N4</accession>
<dbReference type="NCBIfam" id="NF033520">
    <property type="entry name" value="transpos_IS982"/>
    <property type="match status" value="1"/>
</dbReference>
<dbReference type="GO" id="GO:0016787">
    <property type="term" value="F:hydrolase activity"/>
    <property type="evidence" value="ECO:0007669"/>
    <property type="project" value="UniProtKB-KW"/>
</dbReference>
<evidence type="ECO:0000313" key="3">
    <source>
        <dbReference type="Proteomes" id="UP000054858"/>
    </source>
</evidence>
<gene>
    <name evidence="2" type="ORF">Loak_1815</name>
</gene>
<keyword evidence="2" id="KW-0378">Hydrolase</keyword>
<protein>
    <submittedName>
        <fullName evidence="2">Membrane-associated, metal-dependent hydrolase</fullName>
    </submittedName>
</protein>
<proteinExistence type="predicted"/>
<reference evidence="2 3" key="1">
    <citation type="submission" date="2015-11" db="EMBL/GenBank/DDBJ databases">
        <title>Genomic analysis of 38 Legionella species identifies large and diverse effector repertoires.</title>
        <authorList>
            <person name="Burstein D."/>
            <person name="Amaro F."/>
            <person name="Zusman T."/>
            <person name="Lifshitz Z."/>
            <person name="Cohen O."/>
            <person name="Gilbert J.A."/>
            <person name="Pupko T."/>
            <person name="Shuman H.A."/>
            <person name="Segal G."/>
        </authorList>
    </citation>
    <scope>NUCLEOTIDE SEQUENCE [LARGE SCALE GENOMIC DNA]</scope>
    <source>
        <strain evidence="2 3">Oak Ridge-10</strain>
    </source>
</reference>
<dbReference type="AlphaFoldDB" id="A0A0W0X0N4"/>
<dbReference type="Proteomes" id="UP000054858">
    <property type="component" value="Unassembled WGS sequence"/>
</dbReference>
<sequence>MDKLIELFCVVDDFCQKYMPRFEQHLINISSKTRRKPCSMSMSEIMTIVIHYHQSNYRNFKSYYLFVLQKNLHPYFPSLVSYSRMTELMSSCLVPLMAFCHHQTKTPTGIYFVDSTPIEVCNVKRASQNKVFKGLAEKSKSTMGWYFGFKLHLIVNDKGELMAFKITSSRTDDRFVVPNLSENLFGKMIGDKGYISQNLTDKLAERGLQLLTKARKNMKQKVLNTFDKALLRKRAIVESVIDQLKNISNIEHSRHRSIFNFMVNILAGLAAYALKPKKPSLNIQRSFMAVV</sequence>
<comment type="caution">
    <text evidence="2">The sequence shown here is derived from an EMBL/GenBank/DDBJ whole genome shotgun (WGS) entry which is preliminary data.</text>
</comment>
<dbReference type="Pfam" id="PF13612">
    <property type="entry name" value="DDE_Tnp_1_3"/>
    <property type="match status" value="1"/>
</dbReference>
<organism evidence="2 3">
    <name type="scientific">Legionella oakridgensis</name>
    <dbReference type="NCBI Taxonomy" id="29423"/>
    <lineage>
        <taxon>Bacteria</taxon>
        <taxon>Pseudomonadati</taxon>
        <taxon>Pseudomonadota</taxon>
        <taxon>Gammaproteobacteria</taxon>
        <taxon>Legionellales</taxon>
        <taxon>Legionellaceae</taxon>
        <taxon>Legionella</taxon>
    </lineage>
</organism>